<evidence type="ECO:0000256" key="7">
    <source>
        <dbReference type="ARBA" id="ARBA00023136"/>
    </source>
</evidence>
<sequence>MKIEFDKKLFKYSIYIVITAVILYIAFLIILNMGLLFRSAFDFLGYLTNLIKPLIFGIIIAYLLYPITRGIETFLKQNKLYKLEKASTRRIIAIMITYVLIIGIFSGLILGIYFMIGGQISNNTTIINMTQHISLYLKSNSFSTESIKGTLDRLDNSFIDNIKPYIISGIIYLQRYVESNLGNMTSYIMSIGSGVATFFIALVISIYLLKDSEYFIGLWNKLYYLVFGKSILGSKIIYVFRVVHEVFAKYLRGQLLEAFFVGVLSAIALSIVGIDYAFVIGIIAGISNMIPYVGPIIGTILAAIMGLLSGTPIRIVYAIVAMLVVQQIDNNLLAPKIVGNSVGLHAVFTMMAILIGGNVGGLLGMLLAVPVAASCKVLFNNWYENYIEKQKQS</sequence>
<feature type="transmembrane region" description="Helical" evidence="8">
    <location>
        <begin position="292"/>
        <end position="325"/>
    </location>
</feature>
<accession>A0A0B5QFG1</accession>
<proteinExistence type="inferred from homology"/>
<keyword evidence="6 8" id="KW-1133">Transmembrane helix</keyword>
<evidence type="ECO:0000313" key="9">
    <source>
        <dbReference type="EMBL" id="AJG99680.1"/>
    </source>
</evidence>
<reference evidence="9" key="2">
    <citation type="submission" date="2016-02" db="EMBL/GenBank/DDBJ databases">
        <title>Genome sequence of Clostridium beijerinckii strain 59B.</title>
        <authorList>
            <person name="Little G.T."/>
            <person name="Minton N.P."/>
        </authorList>
    </citation>
    <scope>NUCLEOTIDE SEQUENCE</scope>
    <source>
        <strain evidence="9">NCIMB 14988</strain>
    </source>
</reference>
<evidence type="ECO:0000256" key="1">
    <source>
        <dbReference type="ARBA" id="ARBA00004651"/>
    </source>
</evidence>
<feature type="transmembrane region" description="Helical" evidence="8">
    <location>
        <begin position="91"/>
        <end position="116"/>
    </location>
</feature>
<evidence type="ECO:0000256" key="8">
    <source>
        <dbReference type="SAM" id="Phobius"/>
    </source>
</evidence>
<comment type="subcellular location">
    <subcellularLocation>
        <location evidence="1">Cell membrane</location>
        <topology evidence="1">Multi-pass membrane protein</topology>
    </subcellularLocation>
</comment>
<feature type="transmembrane region" description="Helical" evidence="8">
    <location>
        <begin position="259"/>
        <end position="286"/>
    </location>
</feature>
<evidence type="ECO:0000313" key="11">
    <source>
        <dbReference type="Proteomes" id="UP000031866"/>
    </source>
</evidence>
<reference evidence="10" key="3">
    <citation type="submission" date="2020-05" db="EMBL/GenBank/DDBJ databases">
        <title>Genomic insights into acetone-butanol-ethanol (ABE) fermentation by sequencing solventogenic clostridia strains.</title>
        <authorList>
            <person name="Brown S."/>
        </authorList>
    </citation>
    <scope>NUCLEOTIDE SEQUENCE</scope>
    <source>
        <strain evidence="10">DJ126</strain>
    </source>
</reference>
<dbReference type="Pfam" id="PF01594">
    <property type="entry name" value="AI-2E_transport"/>
    <property type="match status" value="1"/>
</dbReference>
<evidence type="ECO:0000256" key="5">
    <source>
        <dbReference type="ARBA" id="ARBA00022692"/>
    </source>
</evidence>
<keyword evidence="7 8" id="KW-0472">Membrane</keyword>
<evidence type="ECO:0000256" key="3">
    <source>
        <dbReference type="ARBA" id="ARBA00022448"/>
    </source>
</evidence>
<gene>
    <name evidence="10" type="ORF">DFH45_004840</name>
    <name evidence="9" type="ORF">LF65_03114</name>
</gene>
<dbReference type="EMBL" id="JABSXK010000001">
    <property type="protein sequence ID" value="NRV11877.1"/>
    <property type="molecule type" value="Genomic_DNA"/>
</dbReference>
<keyword evidence="4" id="KW-1003">Cell membrane</keyword>
<evidence type="ECO:0000256" key="2">
    <source>
        <dbReference type="ARBA" id="ARBA00009773"/>
    </source>
</evidence>
<keyword evidence="3" id="KW-0813">Transport</keyword>
<dbReference type="Proteomes" id="UP000031866">
    <property type="component" value="Chromosome"/>
</dbReference>
<feature type="transmembrane region" description="Helical" evidence="8">
    <location>
        <begin position="12"/>
        <end position="37"/>
    </location>
</feature>
<keyword evidence="5 8" id="KW-0812">Transmembrane</keyword>
<dbReference type="OrthoDB" id="9793390at2"/>
<evidence type="ECO:0000256" key="4">
    <source>
        <dbReference type="ARBA" id="ARBA00022475"/>
    </source>
</evidence>
<dbReference type="STRING" id="1520.LF65_03114"/>
<dbReference type="GO" id="GO:0005886">
    <property type="term" value="C:plasma membrane"/>
    <property type="evidence" value="ECO:0007669"/>
    <property type="project" value="UniProtKB-SubCell"/>
</dbReference>
<dbReference type="KEGG" id="cbei:LF65_03114"/>
<evidence type="ECO:0000313" key="10">
    <source>
        <dbReference type="EMBL" id="NRV11877.1"/>
    </source>
</evidence>
<name>A0A0B5QFG1_CLOBE</name>
<feature type="transmembrane region" description="Helical" evidence="8">
    <location>
        <begin position="43"/>
        <end position="65"/>
    </location>
</feature>
<organism evidence="9 11">
    <name type="scientific">Clostridium beijerinckii</name>
    <name type="common">Clostridium MP</name>
    <dbReference type="NCBI Taxonomy" id="1520"/>
    <lineage>
        <taxon>Bacteria</taxon>
        <taxon>Bacillati</taxon>
        <taxon>Bacillota</taxon>
        <taxon>Clostridia</taxon>
        <taxon>Eubacteriales</taxon>
        <taxon>Clostridiaceae</taxon>
        <taxon>Clostridium</taxon>
    </lineage>
</organism>
<protein>
    <submittedName>
        <fullName evidence="9 10">Permease</fullName>
    </submittedName>
</protein>
<dbReference type="GO" id="GO:0055085">
    <property type="term" value="P:transmembrane transport"/>
    <property type="evidence" value="ECO:0007669"/>
    <property type="project" value="TreeGrafter"/>
</dbReference>
<dbReference type="EMBL" id="CP010086">
    <property type="protein sequence ID" value="AJG99680.1"/>
    <property type="molecule type" value="Genomic_DNA"/>
</dbReference>
<feature type="transmembrane region" description="Helical" evidence="8">
    <location>
        <begin position="187"/>
        <end position="209"/>
    </location>
</feature>
<reference evidence="11" key="1">
    <citation type="submission" date="2014-12" db="EMBL/GenBank/DDBJ databases">
        <title>Genome sequence of Clostridium beijerinckii strain 59B.</title>
        <authorList>
            <person name="Little G.T."/>
            <person name="Minton N.P."/>
        </authorList>
    </citation>
    <scope>NUCLEOTIDE SEQUENCE [LARGE SCALE GENOMIC DNA]</scope>
    <source>
        <strain evidence="11">59B</strain>
    </source>
</reference>
<dbReference type="AlphaFoldDB" id="A0A0B5QFG1"/>
<dbReference type="RefSeq" id="WP_041897190.1">
    <property type="nucleotide sequence ID" value="NZ_CP010086.2"/>
</dbReference>
<dbReference type="Proteomes" id="UP000821656">
    <property type="component" value="Unassembled WGS sequence"/>
</dbReference>
<evidence type="ECO:0000256" key="6">
    <source>
        <dbReference type="ARBA" id="ARBA00022989"/>
    </source>
</evidence>
<dbReference type="PANTHER" id="PTHR21716">
    <property type="entry name" value="TRANSMEMBRANE PROTEIN"/>
    <property type="match status" value="1"/>
</dbReference>
<comment type="similarity">
    <text evidence="2">Belongs to the autoinducer-2 exporter (AI-2E) (TC 2.A.86) family.</text>
</comment>
<dbReference type="InterPro" id="IPR002549">
    <property type="entry name" value="AI-2E-like"/>
</dbReference>
<dbReference type="PANTHER" id="PTHR21716:SF53">
    <property type="entry name" value="PERMEASE PERM-RELATED"/>
    <property type="match status" value="1"/>
</dbReference>